<sequence length="162" mass="17421">MAVVGYRSVVEAICKERGARGKSLHAMFGDLARLRVPQPVIDGFHEARLLGNDSVHDGLEYAPDEITDVADLIKVAVLVVCVQPAERQRMAEARLARRTAHKAEAVNPPPSTPWPRAGRRRRAPAGPGVEGAGWSAGTLLQAVLPYLACPCTVSLFAAAERH</sequence>
<keyword evidence="4" id="KW-1185">Reference proteome</keyword>
<organism evidence="3 4">
    <name type="scientific">Streptomyces olivaceoviridis</name>
    <name type="common">Streptomyces corchorusii</name>
    <dbReference type="NCBI Taxonomy" id="1921"/>
    <lineage>
        <taxon>Bacteria</taxon>
        <taxon>Bacillati</taxon>
        <taxon>Actinomycetota</taxon>
        <taxon>Actinomycetes</taxon>
        <taxon>Kitasatosporales</taxon>
        <taxon>Streptomycetaceae</taxon>
        <taxon>Streptomyces</taxon>
    </lineage>
</organism>
<evidence type="ECO:0000256" key="1">
    <source>
        <dbReference type="SAM" id="MobiDB-lite"/>
    </source>
</evidence>
<protein>
    <submittedName>
        <fullName evidence="3">DUF4145 domain-containing protein</fullName>
    </submittedName>
</protein>
<name>A0ABW7VRI0_STROI</name>
<dbReference type="Proteomes" id="UP001611397">
    <property type="component" value="Unassembled WGS sequence"/>
</dbReference>
<feature type="domain" description="DUF4145" evidence="2">
    <location>
        <begin position="2"/>
        <end position="73"/>
    </location>
</feature>
<dbReference type="Pfam" id="PF13643">
    <property type="entry name" value="DUF4145"/>
    <property type="match status" value="1"/>
</dbReference>
<evidence type="ECO:0000313" key="4">
    <source>
        <dbReference type="Proteomes" id="UP001611397"/>
    </source>
</evidence>
<feature type="region of interest" description="Disordered" evidence="1">
    <location>
        <begin position="99"/>
        <end position="130"/>
    </location>
</feature>
<comment type="caution">
    <text evidence="3">The sequence shown here is derived from an EMBL/GenBank/DDBJ whole genome shotgun (WGS) entry which is preliminary data.</text>
</comment>
<gene>
    <name evidence="3" type="ORF">ACH49L_45055</name>
</gene>
<evidence type="ECO:0000313" key="3">
    <source>
        <dbReference type="EMBL" id="MFI2162706.1"/>
    </source>
</evidence>
<dbReference type="EMBL" id="JBIRWM010000044">
    <property type="protein sequence ID" value="MFI2162706.1"/>
    <property type="molecule type" value="Genomic_DNA"/>
</dbReference>
<reference evidence="3 4" key="1">
    <citation type="submission" date="2024-10" db="EMBL/GenBank/DDBJ databases">
        <title>The Natural Products Discovery Center: Release of the First 8490 Sequenced Strains for Exploring Actinobacteria Biosynthetic Diversity.</title>
        <authorList>
            <person name="Kalkreuter E."/>
            <person name="Kautsar S.A."/>
            <person name="Yang D."/>
            <person name="Bader C.D."/>
            <person name="Teijaro C.N."/>
            <person name="Fluegel L."/>
            <person name="Davis C.M."/>
            <person name="Simpson J.R."/>
            <person name="Lauterbach L."/>
            <person name="Steele A.D."/>
            <person name="Gui C."/>
            <person name="Meng S."/>
            <person name="Li G."/>
            <person name="Viehrig K."/>
            <person name="Ye F."/>
            <person name="Su P."/>
            <person name="Kiefer A.F."/>
            <person name="Nichols A."/>
            <person name="Cepeda A.J."/>
            <person name="Yan W."/>
            <person name="Fan B."/>
            <person name="Jiang Y."/>
            <person name="Adhikari A."/>
            <person name="Zheng C.-J."/>
            <person name="Schuster L."/>
            <person name="Cowan T.M."/>
            <person name="Smanski M.J."/>
            <person name="Chevrette M.G."/>
            <person name="De Carvalho L.P.S."/>
            <person name="Shen B."/>
        </authorList>
    </citation>
    <scope>NUCLEOTIDE SEQUENCE [LARGE SCALE GENOMIC DNA]</scope>
    <source>
        <strain evidence="3 4">NPDC020295</strain>
    </source>
</reference>
<evidence type="ECO:0000259" key="2">
    <source>
        <dbReference type="Pfam" id="PF13643"/>
    </source>
</evidence>
<dbReference type="RefSeq" id="WP_079082706.1">
    <property type="nucleotide sequence ID" value="NZ_JBIRUT010000034.1"/>
</dbReference>
<accession>A0ABW7VRI0</accession>
<proteinExistence type="predicted"/>
<dbReference type="InterPro" id="IPR025285">
    <property type="entry name" value="DUF4145"/>
</dbReference>